<comment type="caution">
    <text evidence="6">The sequence shown here is derived from an EMBL/GenBank/DDBJ whole genome shotgun (WGS) entry which is preliminary data.</text>
</comment>
<dbReference type="PROSITE" id="PS50043">
    <property type="entry name" value="HTH_LUXR_2"/>
    <property type="match status" value="1"/>
</dbReference>
<feature type="transmembrane region" description="Helical" evidence="4">
    <location>
        <begin position="225"/>
        <end position="245"/>
    </location>
</feature>
<feature type="transmembrane region" description="Helical" evidence="4">
    <location>
        <begin position="42"/>
        <end position="62"/>
    </location>
</feature>
<feature type="transmembrane region" description="Helical" evidence="4">
    <location>
        <begin position="133"/>
        <end position="154"/>
    </location>
</feature>
<dbReference type="CDD" id="cd06170">
    <property type="entry name" value="LuxR_C_like"/>
    <property type="match status" value="1"/>
</dbReference>
<sequence length="478" mass="50589">MLVNRGGQTLCIALGGGLYWAASILFLTVWRPSLATAGGADSTTQALLWFLISAAIGATLAFHKQLMRPRFQCGLGLAAAAATAAYIALPALGLPDGVGAAVVLLANALHHALLIVFWGIVYTSLGKHEAERATALSALVALAAYFLCLLIPVGSLGAPIAAALRAVGVVPFLIGAARIPTLERAAAPDSLGLLVPFYLSRAFLGLCMAPLFFLAAAATDAISPSAPLCIAGLLGSAAAFGAMLLRKRADLSILRVAPLVLLGAVSLPYVFPLGSLGAALPLIAASIAWISWIALSAAQLSDIKERIGLDEAFLAISEKAVVITAIFLGFALCSLASAQAHAFPVSDLSASLASLPLYACLIVCCYQFAQLIERKQRQRLVKKGFMRSEDQVRMVHDALAKRYGLTEREKDVFVLMAAGHTRPRIREQLCISDGTVKTHAYHLYEKMGVHSREELYALVERERAKLADDEHIGLDDLA</sequence>
<accession>A0A3F3PDH3</accession>
<dbReference type="AlphaFoldDB" id="A0A3F3PDH3"/>
<dbReference type="SUPFAM" id="SSF46894">
    <property type="entry name" value="C-terminal effector domain of the bipartite response regulators"/>
    <property type="match status" value="1"/>
</dbReference>
<keyword evidence="4" id="KW-0812">Transmembrane</keyword>
<feature type="transmembrane region" description="Helical" evidence="4">
    <location>
        <begin position="191"/>
        <end position="213"/>
    </location>
</feature>
<dbReference type="EMBL" id="PPUQ01000006">
    <property type="protein sequence ID" value="RDC39174.1"/>
    <property type="molecule type" value="Genomic_DNA"/>
</dbReference>
<dbReference type="Gene3D" id="1.10.10.10">
    <property type="entry name" value="Winged helix-like DNA-binding domain superfamily/Winged helix DNA-binding domain"/>
    <property type="match status" value="1"/>
</dbReference>
<keyword evidence="2" id="KW-0238">DNA-binding</keyword>
<dbReference type="Pfam" id="PF00196">
    <property type="entry name" value="GerE"/>
    <property type="match status" value="1"/>
</dbReference>
<dbReference type="PRINTS" id="PR00038">
    <property type="entry name" value="HTHLUXR"/>
</dbReference>
<evidence type="ECO:0000256" key="2">
    <source>
        <dbReference type="ARBA" id="ARBA00023125"/>
    </source>
</evidence>
<gene>
    <name evidence="7" type="ORF">C1853_06110</name>
    <name evidence="6" type="ORF">GO726_03585</name>
</gene>
<evidence type="ECO:0000256" key="3">
    <source>
        <dbReference type="ARBA" id="ARBA00023163"/>
    </source>
</evidence>
<name>A0A3F3PDH3_EGGLN</name>
<protein>
    <recommendedName>
        <fullName evidence="5">HTH luxR-type domain-containing protein</fullName>
    </recommendedName>
</protein>
<dbReference type="InterPro" id="IPR016032">
    <property type="entry name" value="Sig_transdc_resp-reg_C-effctor"/>
</dbReference>
<dbReference type="SMART" id="SM00421">
    <property type="entry name" value="HTH_LUXR"/>
    <property type="match status" value="1"/>
</dbReference>
<keyword evidence="3" id="KW-0804">Transcription</keyword>
<dbReference type="GO" id="GO:0006355">
    <property type="term" value="P:regulation of DNA-templated transcription"/>
    <property type="evidence" value="ECO:0007669"/>
    <property type="project" value="InterPro"/>
</dbReference>
<evidence type="ECO:0000313" key="9">
    <source>
        <dbReference type="Proteomes" id="UP000436429"/>
    </source>
</evidence>
<feature type="transmembrane region" description="Helical" evidence="4">
    <location>
        <begin position="12"/>
        <end position="30"/>
    </location>
</feature>
<dbReference type="PANTHER" id="PTHR44688:SF16">
    <property type="entry name" value="DNA-BINDING TRANSCRIPTIONAL ACTIVATOR DEVR_DOSR"/>
    <property type="match status" value="1"/>
</dbReference>
<feature type="domain" description="HTH luxR-type" evidence="5">
    <location>
        <begin position="396"/>
        <end position="463"/>
    </location>
</feature>
<dbReference type="Proteomes" id="UP000253915">
    <property type="component" value="Unassembled WGS sequence"/>
</dbReference>
<evidence type="ECO:0000313" key="8">
    <source>
        <dbReference type="Proteomes" id="UP000253915"/>
    </source>
</evidence>
<reference evidence="7 8" key="1">
    <citation type="journal article" date="2018" name="Elife">
        <title>Discovery and characterization of a prevalent human gut bacterial enzyme sufficient for the inactivation of a family of plant toxins.</title>
        <authorList>
            <person name="Koppel N."/>
            <person name="Bisanz J.E."/>
            <person name="Pandelia M.E."/>
            <person name="Turnbaugh P.J."/>
            <person name="Balskus E.P."/>
        </authorList>
    </citation>
    <scope>NUCLEOTIDE SEQUENCE [LARGE SCALE GENOMIC DNA]</scope>
    <source>
        <strain evidence="7 8">16A</strain>
    </source>
</reference>
<dbReference type="InterPro" id="IPR036388">
    <property type="entry name" value="WH-like_DNA-bd_sf"/>
</dbReference>
<dbReference type="EMBL" id="WPOM01000005">
    <property type="protein sequence ID" value="MVN32255.1"/>
    <property type="molecule type" value="Genomic_DNA"/>
</dbReference>
<keyword evidence="4" id="KW-1133">Transmembrane helix</keyword>
<dbReference type="InterPro" id="IPR000792">
    <property type="entry name" value="Tscrpt_reg_LuxR_C"/>
</dbReference>
<proteinExistence type="predicted"/>
<feature type="transmembrane region" description="Helical" evidence="4">
    <location>
        <begin position="277"/>
        <end position="300"/>
    </location>
</feature>
<dbReference type="Proteomes" id="UP000436429">
    <property type="component" value="Unassembled WGS sequence"/>
</dbReference>
<feature type="transmembrane region" description="Helical" evidence="4">
    <location>
        <begin position="74"/>
        <end position="92"/>
    </location>
</feature>
<evidence type="ECO:0000313" key="7">
    <source>
        <dbReference type="EMBL" id="RDC39174.1"/>
    </source>
</evidence>
<dbReference type="RefSeq" id="WP_114518074.1">
    <property type="nucleotide sequence ID" value="NZ_BQNE01000002.1"/>
</dbReference>
<evidence type="ECO:0000259" key="5">
    <source>
        <dbReference type="PROSITE" id="PS50043"/>
    </source>
</evidence>
<evidence type="ECO:0000313" key="6">
    <source>
        <dbReference type="EMBL" id="MVN32255.1"/>
    </source>
</evidence>
<keyword evidence="1" id="KW-0805">Transcription regulation</keyword>
<feature type="transmembrane region" description="Helical" evidence="4">
    <location>
        <begin position="320"/>
        <end position="342"/>
    </location>
</feature>
<feature type="transmembrane region" description="Helical" evidence="4">
    <location>
        <begin position="160"/>
        <end position="179"/>
    </location>
</feature>
<reference evidence="6 9" key="2">
    <citation type="submission" date="2019-11" db="EMBL/GenBank/DDBJ databases">
        <title>Whole genome shotgun sequencing (WGS) data from Adlercreutzia equolifaciens ResAG-91, Eggerthella lenta MRI-F36, MRI-F37, MRI-F40, ResAG-49, ResAG-88, ResAG-121, ResAG-145, and Gordonibacter sp. ResAG-5, ResAG-26, ResAG-43, ResAG-50, ResAG-59.</title>
        <authorList>
            <person name="Stoll D.A."/>
            <person name="Danylec N."/>
            <person name="Franz C.M.A.P."/>
            <person name="Huch M."/>
        </authorList>
    </citation>
    <scope>NUCLEOTIDE SEQUENCE [LARGE SCALE GENOMIC DNA]</scope>
    <source>
        <strain evidence="6 9">ResAG-88</strain>
    </source>
</reference>
<evidence type="ECO:0000256" key="1">
    <source>
        <dbReference type="ARBA" id="ARBA00023015"/>
    </source>
</evidence>
<feature type="transmembrane region" description="Helical" evidence="4">
    <location>
        <begin position="252"/>
        <end position="271"/>
    </location>
</feature>
<dbReference type="PANTHER" id="PTHR44688">
    <property type="entry name" value="DNA-BINDING TRANSCRIPTIONAL ACTIVATOR DEVR_DOSR"/>
    <property type="match status" value="1"/>
</dbReference>
<organism evidence="6 9">
    <name type="scientific">Eggerthella lenta</name>
    <name type="common">Eubacterium lentum</name>
    <dbReference type="NCBI Taxonomy" id="84112"/>
    <lineage>
        <taxon>Bacteria</taxon>
        <taxon>Bacillati</taxon>
        <taxon>Actinomycetota</taxon>
        <taxon>Coriobacteriia</taxon>
        <taxon>Eggerthellales</taxon>
        <taxon>Eggerthellaceae</taxon>
        <taxon>Eggerthella</taxon>
    </lineage>
</organism>
<dbReference type="GO" id="GO:0003677">
    <property type="term" value="F:DNA binding"/>
    <property type="evidence" value="ECO:0007669"/>
    <property type="project" value="UniProtKB-KW"/>
</dbReference>
<keyword evidence="4" id="KW-0472">Membrane</keyword>
<feature type="transmembrane region" description="Helical" evidence="4">
    <location>
        <begin position="98"/>
        <end position="121"/>
    </location>
</feature>
<feature type="transmembrane region" description="Helical" evidence="4">
    <location>
        <begin position="348"/>
        <end position="369"/>
    </location>
</feature>
<evidence type="ECO:0000256" key="4">
    <source>
        <dbReference type="SAM" id="Phobius"/>
    </source>
</evidence>